<reference evidence="2" key="1">
    <citation type="submission" date="2021-03" db="EMBL/GenBank/DDBJ databases">
        <title>Draft genome sequence of rust myrtle Austropuccinia psidii MF-1, a brazilian biotype.</title>
        <authorList>
            <person name="Quecine M.C."/>
            <person name="Pachon D.M.R."/>
            <person name="Bonatelli M.L."/>
            <person name="Correr F.H."/>
            <person name="Franceschini L.M."/>
            <person name="Leite T.F."/>
            <person name="Margarido G.R.A."/>
            <person name="Almeida C.A."/>
            <person name="Ferrarezi J.A."/>
            <person name="Labate C.A."/>
        </authorList>
    </citation>
    <scope>NUCLEOTIDE SEQUENCE</scope>
    <source>
        <strain evidence="2">MF-1</strain>
    </source>
</reference>
<dbReference type="Proteomes" id="UP000765509">
    <property type="component" value="Unassembled WGS sequence"/>
</dbReference>
<sequence length="102" mass="11672">MPVRHIPPANNRRSRKNKAVLTPPARIPFDCTPSVHQMNQNLDRGPSMDVSAPYRRGGMNSRTSRLFSGLLSSYHGISQWPRSRFGEAQYELREKYVEGEET</sequence>
<proteinExistence type="predicted"/>
<accession>A0A9Q3F6V9</accession>
<keyword evidence="3" id="KW-1185">Reference proteome</keyword>
<protein>
    <submittedName>
        <fullName evidence="2">Uncharacterized protein</fullName>
    </submittedName>
</protein>
<organism evidence="2 3">
    <name type="scientific">Austropuccinia psidii MF-1</name>
    <dbReference type="NCBI Taxonomy" id="1389203"/>
    <lineage>
        <taxon>Eukaryota</taxon>
        <taxon>Fungi</taxon>
        <taxon>Dikarya</taxon>
        <taxon>Basidiomycota</taxon>
        <taxon>Pucciniomycotina</taxon>
        <taxon>Pucciniomycetes</taxon>
        <taxon>Pucciniales</taxon>
        <taxon>Sphaerophragmiaceae</taxon>
        <taxon>Austropuccinia</taxon>
    </lineage>
</organism>
<dbReference type="AlphaFoldDB" id="A0A9Q3F6V9"/>
<evidence type="ECO:0000313" key="2">
    <source>
        <dbReference type="EMBL" id="MBW0533819.1"/>
    </source>
</evidence>
<evidence type="ECO:0000313" key="3">
    <source>
        <dbReference type="Proteomes" id="UP000765509"/>
    </source>
</evidence>
<comment type="caution">
    <text evidence="2">The sequence shown here is derived from an EMBL/GenBank/DDBJ whole genome shotgun (WGS) entry which is preliminary data.</text>
</comment>
<name>A0A9Q3F6V9_9BASI</name>
<feature type="region of interest" description="Disordered" evidence="1">
    <location>
        <begin position="24"/>
        <end position="58"/>
    </location>
</feature>
<gene>
    <name evidence="2" type="ORF">O181_073534</name>
</gene>
<evidence type="ECO:0000256" key="1">
    <source>
        <dbReference type="SAM" id="MobiDB-lite"/>
    </source>
</evidence>
<dbReference type="EMBL" id="AVOT02038873">
    <property type="protein sequence ID" value="MBW0533819.1"/>
    <property type="molecule type" value="Genomic_DNA"/>
</dbReference>